<dbReference type="InterPro" id="IPR033316">
    <property type="entry name" value="RBBP8-like"/>
</dbReference>
<feature type="compositionally biased region" description="Basic and acidic residues" evidence="21">
    <location>
        <begin position="619"/>
        <end position="638"/>
    </location>
</feature>
<gene>
    <name evidence="23" type="ORF">TREES_T100009926</name>
</gene>
<dbReference type="eggNOG" id="KOG4164">
    <property type="taxonomic scope" value="Eukaryota"/>
</dbReference>
<keyword evidence="9 23" id="KW-0255">Endonuclease</keyword>
<keyword evidence="18" id="KW-0469">Meiosis</keyword>
<dbReference type="GO" id="GO:0004519">
    <property type="term" value="F:endonuclease activity"/>
    <property type="evidence" value="ECO:0007669"/>
    <property type="project" value="UniProtKB-KW"/>
</dbReference>
<feature type="region of interest" description="Disordered" evidence="21">
    <location>
        <begin position="618"/>
        <end position="638"/>
    </location>
</feature>
<evidence type="ECO:0000256" key="20">
    <source>
        <dbReference type="SAM" id="Coils"/>
    </source>
</evidence>
<dbReference type="Pfam" id="PF10482">
    <property type="entry name" value="CtIP_N"/>
    <property type="match status" value="1"/>
</dbReference>
<evidence type="ECO:0000256" key="4">
    <source>
        <dbReference type="ARBA" id="ARBA00020680"/>
    </source>
</evidence>
<keyword evidence="19" id="KW-0131">Cell cycle</keyword>
<evidence type="ECO:0000256" key="16">
    <source>
        <dbReference type="ARBA" id="ARBA00023204"/>
    </source>
</evidence>
<evidence type="ECO:0000256" key="1">
    <source>
        <dbReference type="ARBA" id="ARBA00004123"/>
    </source>
</evidence>
<dbReference type="Gene3D" id="1.10.472.10">
    <property type="entry name" value="Cyclin-like"/>
    <property type="match status" value="1"/>
</dbReference>
<keyword evidence="16" id="KW-0234">DNA repair</keyword>
<name>L9KMS0_TUPCH</name>
<dbReference type="InterPro" id="IPR036915">
    <property type="entry name" value="Cyclin-like_sf"/>
</dbReference>
<evidence type="ECO:0000256" key="10">
    <source>
        <dbReference type="ARBA" id="ARBA00022763"/>
    </source>
</evidence>
<dbReference type="STRING" id="246437.L9KMS0"/>
<feature type="region of interest" description="Disordered" evidence="21">
    <location>
        <begin position="769"/>
        <end position="791"/>
    </location>
</feature>
<accession>L9KMS0</accession>
<sequence length="1081" mass="121913">MNISGSSCRSPSSADVSNDFKELWTKLKEYHDKEVQGLQAKVTKLKKERILDAQRLEEFFTKNQQLREQQKVLHETIKVLEDRLRAGLCDRCAVTEEHMRKKQQEFENIRQQNLKLITELMNEKNTLQEENKKLSEQLQQKIENDQQHQVSEFECEENAIPDSPITAFSFSGVNRLRRKENLHVRYIEQTHTHLEHSLCADELKKVFKASTNLQHKLNENEMLVADTCDQSQSPVTKTHGTSSYPTDKSSFNLATVVAETLGVSVQEESESQGPMSPLADELYHCLEGDHKKRPVEESTRNSENSLSVESEVNKIISYSSSYKQILRNISESISEQNSTDAMKDAITDKHLVPLKSVGSRTSKRKKTEEESEHDISSPQGSFDKENAFPFPMDNQFSMNGDNMMDKPLDLSDRCSAIQRQEKSQGSETPKNRFRQVTLYETLKPISKGSSSRKALGGSCVLPRDPPEESCLQECILQSLSKSSPDSKTPLQIKEENPVFKIPLCPRESLEAENFLDDMKGASSHEPIKLKPRSIHGGCELASVLQLNPCRIAKTKSLQNNQDISFENIQWSVDPGADLSQYKMDITVIDTKDGSQSRLGGETVDVDCTLVSETVLLKMKNQEQKGEKSPNGERNMDDSLEDMFDRTTHEEYESCLADNFSQVTDKEEELSVTTKKPNRHGDKQANIKQKAFVEPYFKDDERDTGLQNFPHIEVVRKKDERRKLLGHTCRECEILAELHPRKSLDKPEETWRVMHLHFCLQISVHKDSKEEKGTWNSDTATQTEEGVGSRGRLNSFTQGILPIAFSRQTSQNYCPLEQPGPGGSTSALEQLQRSRDLKLDGGRQSTGAMSLKEIIGLEGVELGADGKTVSYTQFLLPTNAFGARRNTIDSTSSFSQFRNLSHRSLSIGRGSSTQGSLDAGSDLGDFMDYDPNLLDDPQWPCGKHKRVLIFPSYMTTVIDYVKPSDLKKDMNETFKEKFPHIKLTLSKIRSLKREMRKLAQEDCGFEEPTVAMAFVYFEKLALKGKLNKQNRKLCAGACVLLAAKIGSDLKKHEVKHLIDVSGLCPDSWGSTCTGPGTLSQGP</sequence>
<dbReference type="InterPro" id="IPR019518">
    <property type="entry name" value="CtIP_N"/>
</dbReference>
<keyword evidence="14 20" id="KW-0175">Coiled coil</keyword>
<dbReference type="GO" id="GO:0003684">
    <property type="term" value="F:damaged DNA binding"/>
    <property type="evidence" value="ECO:0007669"/>
    <property type="project" value="TreeGrafter"/>
</dbReference>
<evidence type="ECO:0000313" key="24">
    <source>
        <dbReference type="Proteomes" id="UP000011518"/>
    </source>
</evidence>
<dbReference type="PANTHER" id="PTHR15107:SF4">
    <property type="entry name" value="DNA ENDONUCLEASE RBBP8"/>
    <property type="match status" value="1"/>
</dbReference>
<keyword evidence="11" id="KW-0498">Mitosis</keyword>
<dbReference type="GO" id="GO:0005634">
    <property type="term" value="C:nucleus"/>
    <property type="evidence" value="ECO:0007669"/>
    <property type="project" value="UniProtKB-SubCell"/>
</dbReference>
<keyword evidence="6" id="KW-0597">Phosphoprotein</keyword>
<dbReference type="FunCoup" id="L9KMS0">
    <property type="interactions" value="1489"/>
</dbReference>
<evidence type="ECO:0000256" key="7">
    <source>
        <dbReference type="ARBA" id="ARBA00022618"/>
    </source>
</evidence>
<dbReference type="EMBL" id="KB320761">
    <property type="protein sequence ID" value="ELW63784.1"/>
    <property type="molecule type" value="Genomic_DNA"/>
</dbReference>
<evidence type="ECO:0000256" key="11">
    <source>
        <dbReference type="ARBA" id="ARBA00022776"/>
    </source>
</evidence>
<evidence type="ECO:0000256" key="14">
    <source>
        <dbReference type="ARBA" id="ARBA00023054"/>
    </source>
</evidence>
<evidence type="ECO:0000256" key="21">
    <source>
        <dbReference type="SAM" id="MobiDB-lite"/>
    </source>
</evidence>
<evidence type="ECO:0000256" key="17">
    <source>
        <dbReference type="ARBA" id="ARBA00023242"/>
    </source>
</evidence>
<feature type="region of interest" description="Disordered" evidence="21">
    <location>
        <begin position="346"/>
        <end position="389"/>
    </location>
</feature>
<keyword evidence="17" id="KW-0539">Nucleus</keyword>
<evidence type="ECO:0000256" key="2">
    <source>
        <dbReference type="ARBA" id="ARBA00004286"/>
    </source>
</evidence>
<keyword evidence="10" id="KW-0227">DNA damage</keyword>
<reference evidence="24" key="1">
    <citation type="submission" date="2012-07" db="EMBL/GenBank/DDBJ databases">
        <title>Genome of the Chinese tree shrew, a rising model animal genetically related to primates.</title>
        <authorList>
            <person name="Zhang G."/>
            <person name="Fan Y."/>
            <person name="Yao Y."/>
            <person name="Huang Z."/>
        </authorList>
    </citation>
    <scope>NUCLEOTIDE SEQUENCE [LARGE SCALE GENOMIC DNA]</scope>
</reference>
<reference evidence="24" key="2">
    <citation type="journal article" date="2013" name="Nat. Commun.">
        <title>Genome of the Chinese tree shrew.</title>
        <authorList>
            <person name="Fan Y."/>
            <person name="Huang Z.Y."/>
            <person name="Cao C.C."/>
            <person name="Chen C.S."/>
            <person name="Chen Y.X."/>
            <person name="Fan D.D."/>
            <person name="He J."/>
            <person name="Hou H.L."/>
            <person name="Hu L."/>
            <person name="Hu X.T."/>
            <person name="Jiang X.T."/>
            <person name="Lai R."/>
            <person name="Lang Y.S."/>
            <person name="Liang B."/>
            <person name="Liao S.G."/>
            <person name="Mu D."/>
            <person name="Ma Y.Y."/>
            <person name="Niu Y.Y."/>
            <person name="Sun X.Q."/>
            <person name="Xia J.Q."/>
            <person name="Xiao J."/>
            <person name="Xiong Z.Q."/>
            <person name="Xu L."/>
            <person name="Yang L."/>
            <person name="Zhang Y."/>
            <person name="Zhao W."/>
            <person name="Zhao X.D."/>
            <person name="Zheng Y.T."/>
            <person name="Zhou J.M."/>
            <person name="Zhu Y.B."/>
            <person name="Zhang G.J."/>
            <person name="Wang J."/>
            <person name="Yao Y.G."/>
        </authorList>
    </citation>
    <scope>NUCLEOTIDE SEQUENCE [LARGE SCALE GENOMIC DNA]</scope>
</reference>
<dbReference type="GO" id="GO:0051301">
    <property type="term" value="P:cell division"/>
    <property type="evidence" value="ECO:0007669"/>
    <property type="project" value="UniProtKB-KW"/>
</dbReference>
<evidence type="ECO:0000313" key="23">
    <source>
        <dbReference type="EMBL" id="ELW63784.1"/>
    </source>
</evidence>
<evidence type="ECO:0000256" key="18">
    <source>
        <dbReference type="ARBA" id="ARBA00023254"/>
    </source>
</evidence>
<keyword evidence="24" id="KW-1185">Reference proteome</keyword>
<dbReference type="GO" id="GO:0010792">
    <property type="term" value="P:DNA double-strand break processing involved in repair via single-strand annealing"/>
    <property type="evidence" value="ECO:0007669"/>
    <property type="project" value="TreeGrafter"/>
</dbReference>
<evidence type="ECO:0000256" key="9">
    <source>
        <dbReference type="ARBA" id="ARBA00022759"/>
    </source>
</evidence>
<dbReference type="Proteomes" id="UP000011518">
    <property type="component" value="Unassembled WGS sequence"/>
</dbReference>
<dbReference type="InParanoid" id="L9KMS0"/>
<feature type="coiled-coil region" evidence="20">
    <location>
        <begin position="28"/>
        <end position="144"/>
    </location>
</feature>
<evidence type="ECO:0000256" key="8">
    <source>
        <dbReference type="ARBA" id="ARBA00022722"/>
    </source>
</evidence>
<evidence type="ECO:0000256" key="5">
    <source>
        <dbReference type="ARBA" id="ARBA00022454"/>
    </source>
</evidence>
<dbReference type="GO" id="GO:0016787">
    <property type="term" value="F:hydrolase activity"/>
    <property type="evidence" value="ECO:0007669"/>
    <property type="project" value="UniProtKB-KW"/>
</dbReference>
<evidence type="ECO:0000256" key="3">
    <source>
        <dbReference type="ARBA" id="ARBA00007496"/>
    </source>
</evidence>
<keyword evidence="12" id="KW-0378">Hydrolase</keyword>
<organism evidence="23 24">
    <name type="scientific">Tupaia chinensis</name>
    <name type="common">Chinese tree shrew</name>
    <name type="synonym">Tupaia belangeri chinensis</name>
    <dbReference type="NCBI Taxonomy" id="246437"/>
    <lineage>
        <taxon>Eukaryota</taxon>
        <taxon>Metazoa</taxon>
        <taxon>Chordata</taxon>
        <taxon>Craniata</taxon>
        <taxon>Vertebrata</taxon>
        <taxon>Euteleostomi</taxon>
        <taxon>Mammalia</taxon>
        <taxon>Eutheria</taxon>
        <taxon>Euarchontoglires</taxon>
        <taxon>Scandentia</taxon>
        <taxon>Tupaiidae</taxon>
        <taxon>Tupaia</taxon>
    </lineage>
</organism>
<keyword evidence="5" id="KW-0158">Chromosome</keyword>
<evidence type="ECO:0000256" key="6">
    <source>
        <dbReference type="ARBA" id="ARBA00022553"/>
    </source>
</evidence>
<feature type="compositionally biased region" description="Polar residues" evidence="21">
    <location>
        <begin position="773"/>
        <end position="783"/>
    </location>
</feature>
<dbReference type="GO" id="GO:0051321">
    <property type="term" value="P:meiotic cell cycle"/>
    <property type="evidence" value="ECO:0007669"/>
    <property type="project" value="UniProtKB-KW"/>
</dbReference>
<evidence type="ECO:0000256" key="15">
    <source>
        <dbReference type="ARBA" id="ARBA00023125"/>
    </source>
</evidence>
<dbReference type="PANTHER" id="PTHR15107">
    <property type="entry name" value="RETINOBLASTOMA BINDING PROTEIN 8"/>
    <property type="match status" value="1"/>
</dbReference>
<protein>
    <recommendedName>
        <fullName evidence="4">DNA endonuclease RBBP8</fullName>
    </recommendedName>
</protein>
<evidence type="ECO:0000256" key="19">
    <source>
        <dbReference type="ARBA" id="ARBA00023306"/>
    </source>
</evidence>
<comment type="similarity">
    <text evidence="3">Belongs to the COM1/SAE2/CtIP family.</text>
</comment>
<keyword evidence="8" id="KW-0540">Nuclease</keyword>
<proteinExistence type="inferred from homology"/>
<dbReference type="GO" id="GO:0005694">
    <property type="term" value="C:chromosome"/>
    <property type="evidence" value="ECO:0007669"/>
    <property type="project" value="UniProtKB-SubCell"/>
</dbReference>
<comment type="subcellular location">
    <subcellularLocation>
        <location evidence="2">Chromosome</location>
    </subcellularLocation>
    <subcellularLocation>
        <location evidence="1">Nucleus</location>
    </subcellularLocation>
</comment>
<keyword evidence="15" id="KW-0238">DNA-binding</keyword>
<evidence type="ECO:0000256" key="12">
    <source>
        <dbReference type="ARBA" id="ARBA00022801"/>
    </source>
</evidence>
<evidence type="ECO:0000259" key="22">
    <source>
        <dbReference type="Pfam" id="PF10482"/>
    </source>
</evidence>
<keyword evidence="7" id="KW-0132">Cell division</keyword>
<evidence type="ECO:0000256" key="13">
    <source>
        <dbReference type="ARBA" id="ARBA00022833"/>
    </source>
</evidence>
<feature type="domain" description="DNA endonuclease Ctp1 N-terminal" evidence="22">
    <location>
        <begin position="20"/>
        <end position="139"/>
    </location>
</feature>
<dbReference type="SUPFAM" id="SSF47954">
    <property type="entry name" value="Cyclin-like"/>
    <property type="match status" value="1"/>
</dbReference>
<keyword evidence="13" id="KW-0862">Zinc</keyword>
<dbReference type="AlphaFoldDB" id="L9KMS0"/>